<name>A0A7W4WDQ1_9GAMM</name>
<feature type="compositionally biased region" description="Basic and acidic residues" evidence="2">
    <location>
        <begin position="149"/>
        <end position="160"/>
    </location>
</feature>
<gene>
    <name evidence="3" type="ORF">FHS09_003200</name>
</gene>
<organism evidence="3 4">
    <name type="scientific">Microbulbifer rhizosphaerae</name>
    <dbReference type="NCBI Taxonomy" id="1562603"/>
    <lineage>
        <taxon>Bacteria</taxon>
        <taxon>Pseudomonadati</taxon>
        <taxon>Pseudomonadota</taxon>
        <taxon>Gammaproteobacteria</taxon>
        <taxon>Cellvibrionales</taxon>
        <taxon>Microbulbiferaceae</taxon>
        <taxon>Microbulbifer</taxon>
    </lineage>
</organism>
<feature type="compositionally biased region" description="Basic and acidic residues" evidence="2">
    <location>
        <begin position="1"/>
        <end position="13"/>
    </location>
</feature>
<dbReference type="RefSeq" id="WP_183461593.1">
    <property type="nucleotide sequence ID" value="NZ_JACHWZ010000015.1"/>
</dbReference>
<evidence type="ECO:0000256" key="1">
    <source>
        <dbReference type="ARBA" id="ARBA00044755"/>
    </source>
</evidence>
<feature type="region of interest" description="Disordered" evidence="2">
    <location>
        <begin position="149"/>
        <end position="209"/>
    </location>
</feature>
<comment type="caution">
    <text evidence="3">The sequence shown here is derived from an EMBL/GenBank/DDBJ whole genome shotgun (WGS) entry which is preliminary data.</text>
</comment>
<reference evidence="3 4" key="1">
    <citation type="submission" date="2020-08" db="EMBL/GenBank/DDBJ databases">
        <title>Genomic Encyclopedia of Type Strains, Phase III (KMG-III): the genomes of soil and plant-associated and newly described type strains.</title>
        <authorList>
            <person name="Whitman W."/>
        </authorList>
    </citation>
    <scope>NUCLEOTIDE SEQUENCE [LARGE SCALE GENOMIC DNA]</scope>
    <source>
        <strain evidence="3 4">CECT 8799</strain>
    </source>
</reference>
<dbReference type="InterPro" id="IPR007607">
    <property type="entry name" value="BacA/B"/>
</dbReference>
<dbReference type="EMBL" id="JACHWZ010000015">
    <property type="protein sequence ID" value="MBB3062355.1"/>
    <property type="molecule type" value="Genomic_DNA"/>
</dbReference>
<dbReference type="Proteomes" id="UP000535937">
    <property type="component" value="Unassembled WGS sequence"/>
</dbReference>
<protein>
    <submittedName>
        <fullName evidence="3">Cytoskeletal protein CcmA (Bactofilin family)</fullName>
    </submittedName>
</protein>
<keyword evidence="4" id="KW-1185">Reference proteome</keyword>
<proteinExistence type="inferred from homology"/>
<accession>A0A7W4WDQ1</accession>
<dbReference type="AlphaFoldDB" id="A0A7W4WDQ1"/>
<dbReference type="Pfam" id="PF04519">
    <property type="entry name" value="Bactofilin"/>
    <property type="match status" value="1"/>
</dbReference>
<sequence length="209" mass="22267">MANEEQAKPKEESSNSFLDGFIDQSSSAPQRGPRMSEEAEKSVIGKNIKFRGELIGNESLHIEGTVEGTVIMEGHNLSVGAGGELNANIHAKNITVEGALTGDALAEELIEIRRTAVVKGNLIAPRIQLDDGGKFRGSMDMVDTDAEMKERTSDFKEKLVHPNLPPRDNEIDGKKKAGKGSSAKSSGLFSAKSAATETSDSPAELVTSD</sequence>
<evidence type="ECO:0000313" key="4">
    <source>
        <dbReference type="Proteomes" id="UP000535937"/>
    </source>
</evidence>
<comment type="similarity">
    <text evidence="1">Belongs to the bactofilin family.</text>
</comment>
<feature type="region of interest" description="Disordered" evidence="2">
    <location>
        <begin position="1"/>
        <end position="41"/>
    </location>
</feature>
<dbReference type="PANTHER" id="PTHR35024">
    <property type="entry name" value="HYPOTHETICAL CYTOSOLIC PROTEIN"/>
    <property type="match status" value="1"/>
</dbReference>
<feature type="compositionally biased region" description="Low complexity" evidence="2">
    <location>
        <begin position="179"/>
        <end position="195"/>
    </location>
</feature>
<feature type="compositionally biased region" description="Polar residues" evidence="2">
    <location>
        <begin position="196"/>
        <end position="209"/>
    </location>
</feature>
<dbReference type="PANTHER" id="PTHR35024:SF4">
    <property type="entry name" value="POLYMER-FORMING CYTOSKELETAL PROTEIN"/>
    <property type="match status" value="1"/>
</dbReference>
<evidence type="ECO:0000256" key="2">
    <source>
        <dbReference type="SAM" id="MobiDB-lite"/>
    </source>
</evidence>
<evidence type="ECO:0000313" key="3">
    <source>
        <dbReference type="EMBL" id="MBB3062355.1"/>
    </source>
</evidence>